<feature type="domain" description="CCHC-type" evidence="3">
    <location>
        <begin position="157"/>
        <end position="170"/>
    </location>
</feature>
<dbReference type="InterPro" id="IPR036875">
    <property type="entry name" value="Znf_CCHC_sf"/>
</dbReference>
<evidence type="ECO:0000259" key="3">
    <source>
        <dbReference type="PROSITE" id="PS50158"/>
    </source>
</evidence>
<dbReference type="HOGENOM" id="CLU_860903_0_0_1"/>
<feature type="domain" description="CCHC-type" evidence="3">
    <location>
        <begin position="276"/>
        <end position="292"/>
    </location>
</feature>
<feature type="domain" description="CCHC-type" evidence="3">
    <location>
        <begin position="298"/>
        <end position="313"/>
    </location>
</feature>
<evidence type="ECO:0000256" key="1">
    <source>
        <dbReference type="ARBA" id="ARBA00022664"/>
    </source>
</evidence>
<accession>A0A060S2L9</accession>
<proteinExistence type="predicted"/>
<feature type="domain" description="CCHC-type" evidence="3">
    <location>
        <begin position="218"/>
        <end position="233"/>
    </location>
</feature>
<dbReference type="EMBL" id="CCBP010000021">
    <property type="protein sequence ID" value="CDO68632.1"/>
    <property type="molecule type" value="Genomic_DNA"/>
</dbReference>
<feature type="domain" description="CCHC-type" evidence="3">
    <location>
        <begin position="136"/>
        <end position="151"/>
    </location>
</feature>
<dbReference type="Proteomes" id="UP000029665">
    <property type="component" value="Unassembled WGS sequence"/>
</dbReference>
<dbReference type="SUPFAM" id="SSF57756">
    <property type="entry name" value="Retrovirus zinc finger-like domains"/>
    <property type="match status" value="4"/>
</dbReference>
<dbReference type="AlphaFoldDB" id="A0A060S2L9"/>
<organism evidence="4 5">
    <name type="scientific">Pycnoporus cinnabarinus</name>
    <name type="common">Cinnabar-red polypore</name>
    <name type="synonym">Trametes cinnabarina</name>
    <dbReference type="NCBI Taxonomy" id="5643"/>
    <lineage>
        <taxon>Eukaryota</taxon>
        <taxon>Fungi</taxon>
        <taxon>Dikarya</taxon>
        <taxon>Basidiomycota</taxon>
        <taxon>Agaricomycotina</taxon>
        <taxon>Agaricomycetes</taxon>
        <taxon>Polyporales</taxon>
        <taxon>Polyporaceae</taxon>
        <taxon>Trametes</taxon>
    </lineage>
</organism>
<keyword evidence="2" id="KW-0862">Zinc</keyword>
<dbReference type="GO" id="GO:0003676">
    <property type="term" value="F:nucleic acid binding"/>
    <property type="evidence" value="ECO:0007669"/>
    <property type="project" value="InterPro"/>
</dbReference>
<keyword evidence="2" id="KW-0479">Metal-binding</keyword>
<feature type="domain" description="CCHC-type" evidence="3">
    <location>
        <begin position="179"/>
        <end position="194"/>
    </location>
</feature>
<feature type="domain" description="CCHC-type" evidence="3">
    <location>
        <begin position="258"/>
        <end position="271"/>
    </location>
</feature>
<dbReference type="InterPro" id="IPR051714">
    <property type="entry name" value="Znf_CCHC_NABP"/>
</dbReference>
<dbReference type="SMART" id="SM00343">
    <property type="entry name" value="ZnF_C2HC"/>
    <property type="match status" value="7"/>
</dbReference>
<name>A0A060S2L9_PYCCI</name>
<sequence>MPSTTPFDPRPPTQEHQDIVLLLVVRIPTAGYDARQTVGEWYVSCTQGPSVKSPRLGSVFPPSTAPLVVDRLVLATSPAGPTVSSVGPCLTAAPLAVAVCSRSLTRLSAPVVGPSYIFFFVASPAKSIAKMAARGCFNCGGFGHQAANCPKAGTPTCYNCGQEGHVSRDCTAETKAKTCYRCGKEGHISRECPESTNASGGNFSAFNNNSSGASSTECYRCGKVGHIARACPEAPGGAGGYSGGGNFGSFGGSSQRTCYTCGGVGHLSRDCVQGSKCYNCSGFGHISKDCPQPQRRACYSCGSEGHISRDCPNAQTAAAAEGA</sequence>
<keyword evidence="5" id="KW-1185">Reference proteome</keyword>
<dbReference type="InterPro" id="IPR001878">
    <property type="entry name" value="Znf_CCHC"/>
</dbReference>
<protein>
    <recommendedName>
        <fullName evidence="3">CCHC-type domain-containing protein</fullName>
    </recommendedName>
</protein>
<dbReference type="GO" id="GO:0008270">
    <property type="term" value="F:zinc ion binding"/>
    <property type="evidence" value="ECO:0007669"/>
    <property type="project" value="UniProtKB-KW"/>
</dbReference>
<dbReference type="PANTHER" id="PTHR23002">
    <property type="entry name" value="ZINC FINGER CCHC DOMAIN CONTAINING PROTEIN"/>
    <property type="match status" value="1"/>
</dbReference>
<dbReference type="PROSITE" id="PS50158">
    <property type="entry name" value="ZF_CCHC"/>
    <property type="match status" value="7"/>
</dbReference>
<dbReference type="OrthoDB" id="2527451at2759"/>
<reference evidence="4" key="1">
    <citation type="submission" date="2014-01" db="EMBL/GenBank/DDBJ databases">
        <title>The genome of the white-rot fungus Pycnoporus cinnabarinus: a basidiomycete model with a versatile arsenal for lignocellulosic biomass breakdown.</title>
        <authorList>
            <person name="Levasseur A."/>
            <person name="Lomascolo A."/>
            <person name="Ruiz-Duenas F.J."/>
            <person name="Uzan E."/>
            <person name="Piumi F."/>
            <person name="Kues U."/>
            <person name="Ram A.F.J."/>
            <person name="Murat C."/>
            <person name="Haon M."/>
            <person name="Benoit I."/>
            <person name="Arfi Y."/>
            <person name="Chevret D."/>
            <person name="Drula E."/>
            <person name="Kwon M.J."/>
            <person name="Gouret P."/>
            <person name="Lesage-Meessen L."/>
            <person name="Lombard V."/>
            <person name="Mariette J."/>
            <person name="Noirot C."/>
            <person name="Park J."/>
            <person name="Patyshakuliyeva A."/>
            <person name="Wieneger R.A.B."/>
            <person name="Wosten H.A.B."/>
            <person name="Martin F."/>
            <person name="Coutinho P.M."/>
            <person name="de Vries R."/>
            <person name="Martinez A.T."/>
            <person name="Klopp C."/>
            <person name="Pontarotti P."/>
            <person name="Henrissat B."/>
            <person name="Record E."/>
        </authorList>
    </citation>
    <scope>NUCLEOTIDE SEQUENCE [LARGE SCALE GENOMIC DNA]</scope>
    <source>
        <strain evidence="4">BRFM137</strain>
    </source>
</reference>
<gene>
    <name evidence="4" type="ORF">BN946_scf184996.g63</name>
</gene>
<dbReference type="Pfam" id="PF00098">
    <property type="entry name" value="zf-CCHC"/>
    <property type="match status" value="7"/>
</dbReference>
<keyword evidence="1" id="KW-0507">mRNA processing</keyword>
<evidence type="ECO:0000256" key="2">
    <source>
        <dbReference type="PROSITE-ProRule" id="PRU00047"/>
    </source>
</evidence>
<evidence type="ECO:0000313" key="5">
    <source>
        <dbReference type="Proteomes" id="UP000029665"/>
    </source>
</evidence>
<dbReference type="Gene3D" id="4.10.60.10">
    <property type="entry name" value="Zinc finger, CCHC-type"/>
    <property type="match status" value="5"/>
</dbReference>
<dbReference type="STRING" id="5643.A0A060S2L9"/>
<evidence type="ECO:0000313" key="4">
    <source>
        <dbReference type="EMBL" id="CDO68632.1"/>
    </source>
</evidence>
<keyword evidence="2" id="KW-0863">Zinc-finger</keyword>
<comment type="caution">
    <text evidence="4">The sequence shown here is derived from an EMBL/GenBank/DDBJ whole genome shotgun (WGS) entry which is preliminary data.</text>
</comment>
<dbReference type="GO" id="GO:0006397">
    <property type="term" value="P:mRNA processing"/>
    <property type="evidence" value="ECO:0007669"/>
    <property type="project" value="UniProtKB-KW"/>
</dbReference>